<reference evidence="1" key="1">
    <citation type="submission" date="2021-01" db="EMBL/GenBank/DDBJ databases">
        <authorList>
            <consortium name="Genoscope - CEA"/>
            <person name="William W."/>
        </authorList>
    </citation>
    <scope>NUCLEOTIDE SEQUENCE</scope>
</reference>
<evidence type="ECO:0000313" key="1">
    <source>
        <dbReference type="EMBL" id="CAD8172206.1"/>
    </source>
</evidence>
<accession>A0A8S1VBE0</accession>
<sequence>MLLQITKNNFKYGILFKGIRKKFMQLFQCHPTETIFFVNINILL</sequence>
<comment type="caution">
    <text evidence="1">The sequence shown here is derived from an EMBL/GenBank/DDBJ whole genome shotgun (WGS) entry which is preliminary data.</text>
</comment>
<gene>
    <name evidence="1" type="ORF">PPENT_87.1.T0560153</name>
</gene>
<keyword evidence="2" id="KW-1185">Reference proteome</keyword>
<dbReference type="EMBL" id="CAJJDO010000056">
    <property type="protein sequence ID" value="CAD8172206.1"/>
    <property type="molecule type" value="Genomic_DNA"/>
</dbReference>
<dbReference type="Proteomes" id="UP000689195">
    <property type="component" value="Unassembled WGS sequence"/>
</dbReference>
<evidence type="ECO:0000313" key="2">
    <source>
        <dbReference type="Proteomes" id="UP000689195"/>
    </source>
</evidence>
<dbReference type="AlphaFoldDB" id="A0A8S1VBE0"/>
<organism evidence="1 2">
    <name type="scientific">Paramecium pentaurelia</name>
    <dbReference type="NCBI Taxonomy" id="43138"/>
    <lineage>
        <taxon>Eukaryota</taxon>
        <taxon>Sar</taxon>
        <taxon>Alveolata</taxon>
        <taxon>Ciliophora</taxon>
        <taxon>Intramacronucleata</taxon>
        <taxon>Oligohymenophorea</taxon>
        <taxon>Peniculida</taxon>
        <taxon>Parameciidae</taxon>
        <taxon>Paramecium</taxon>
    </lineage>
</organism>
<protein>
    <submittedName>
        <fullName evidence="1">Uncharacterized protein</fullName>
    </submittedName>
</protein>
<proteinExistence type="predicted"/>
<name>A0A8S1VBE0_9CILI</name>